<evidence type="ECO:0000256" key="2">
    <source>
        <dbReference type="ARBA" id="ARBA00023125"/>
    </source>
</evidence>
<feature type="region of interest" description="Disordered" evidence="5">
    <location>
        <begin position="841"/>
        <end position="862"/>
    </location>
</feature>
<dbReference type="GO" id="GO:0042796">
    <property type="term" value="P:snRNA transcription by RNA polymerase III"/>
    <property type="evidence" value="ECO:0007669"/>
    <property type="project" value="TreeGrafter"/>
</dbReference>
<feature type="compositionally biased region" description="Basic and acidic residues" evidence="5">
    <location>
        <begin position="926"/>
        <end position="943"/>
    </location>
</feature>
<feature type="compositionally biased region" description="Acidic residues" evidence="5">
    <location>
        <begin position="760"/>
        <end position="772"/>
    </location>
</feature>
<protein>
    <recommendedName>
        <fullName evidence="6">Myb-like domain-containing protein</fullName>
    </recommendedName>
</protein>
<feature type="domain" description="Myb-like" evidence="6">
    <location>
        <begin position="436"/>
        <end position="486"/>
    </location>
</feature>
<keyword evidence="1" id="KW-0805">Transcription regulation</keyword>
<evidence type="ECO:0000256" key="4">
    <source>
        <dbReference type="ARBA" id="ARBA00023242"/>
    </source>
</evidence>
<evidence type="ECO:0000313" key="8">
    <source>
        <dbReference type="Proteomes" id="UP000834106"/>
    </source>
</evidence>
<feature type="compositionally biased region" description="Acidic residues" evidence="5">
    <location>
        <begin position="56"/>
        <end position="65"/>
    </location>
</feature>
<keyword evidence="3" id="KW-0804">Transcription</keyword>
<dbReference type="Proteomes" id="UP000834106">
    <property type="component" value="Chromosome 23"/>
</dbReference>
<name>A0AAD2AII5_9LAMI</name>
<keyword evidence="2" id="KW-0238">DNA-binding</keyword>
<evidence type="ECO:0000256" key="5">
    <source>
        <dbReference type="SAM" id="MobiDB-lite"/>
    </source>
</evidence>
<feature type="domain" description="Myb-like" evidence="6">
    <location>
        <begin position="594"/>
        <end position="642"/>
    </location>
</feature>
<dbReference type="InterPro" id="IPR001005">
    <property type="entry name" value="SANT/Myb"/>
</dbReference>
<dbReference type="GO" id="GO:0001006">
    <property type="term" value="F:RNA polymerase III type 3 promoter sequence-specific DNA binding"/>
    <property type="evidence" value="ECO:0007669"/>
    <property type="project" value="TreeGrafter"/>
</dbReference>
<evidence type="ECO:0000256" key="3">
    <source>
        <dbReference type="ARBA" id="ARBA00023163"/>
    </source>
</evidence>
<keyword evidence="4" id="KW-0539">Nucleus</keyword>
<feature type="region of interest" description="Disordered" evidence="5">
    <location>
        <begin position="924"/>
        <end position="943"/>
    </location>
</feature>
<evidence type="ECO:0000256" key="1">
    <source>
        <dbReference type="ARBA" id="ARBA00023015"/>
    </source>
</evidence>
<feature type="region of interest" description="Disordered" evidence="5">
    <location>
        <begin position="26"/>
        <end position="65"/>
    </location>
</feature>
<dbReference type="InterPro" id="IPR009057">
    <property type="entry name" value="Homeodomain-like_sf"/>
</dbReference>
<feature type="domain" description="Myb-like" evidence="6">
    <location>
        <begin position="336"/>
        <end position="433"/>
    </location>
</feature>
<dbReference type="FunFam" id="1.10.10.60:FF:000016">
    <property type="entry name" value="Transcriptional activator Myb isoform A"/>
    <property type="match status" value="1"/>
</dbReference>
<dbReference type="GO" id="GO:0000978">
    <property type="term" value="F:RNA polymerase II cis-regulatory region sequence-specific DNA binding"/>
    <property type="evidence" value="ECO:0007669"/>
    <property type="project" value="TreeGrafter"/>
</dbReference>
<dbReference type="Gene3D" id="1.10.10.60">
    <property type="entry name" value="Homeodomain-like"/>
    <property type="match status" value="4"/>
</dbReference>
<dbReference type="AlphaFoldDB" id="A0AAD2AII5"/>
<dbReference type="PANTHER" id="PTHR46621:SF1">
    <property type="entry name" value="SNRNA-ACTIVATING PROTEIN COMPLEX SUBUNIT 4"/>
    <property type="match status" value="1"/>
</dbReference>
<feature type="compositionally biased region" description="Basic residues" evidence="5">
    <location>
        <begin position="695"/>
        <end position="704"/>
    </location>
</feature>
<dbReference type="Pfam" id="PF00249">
    <property type="entry name" value="Myb_DNA-binding"/>
    <property type="match status" value="4"/>
</dbReference>
<reference evidence="7" key="1">
    <citation type="submission" date="2023-05" db="EMBL/GenBank/DDBJ databases">
        <authorList>
            <person name="Huff M."/>
        </authorList>
    </citation>
    <scope>NUCLEOTIDE SEQUENCE</scope>
</reference>
<gene>
    <name evidence="7" type="ORF">FPE_LOCUS34321</name>
</gene>
<dbReference type="EMBL" id="OU503058">
    <property type="protein sequence ID" value="CAI9786891.1"/>
    <property type="molecule type" value="Genomic_DNA"/>
</dbReference>
<feature type="region of interest" description="Disordered" evidence="5">
    <location>
        <begin position="670"/>
        <end position="778"/>
    </location>
</feature>
<dbReference type="CDD" id="cd00167">
    <property type="entry name" value="SANT"/>
    <property type="match status" value="4"/>
</dbReference>
<feature type="domain" description="Myb-like" evidence="6">
    <location>
        <begin position="489"/>
        <end position="538"/>
    </location>
</feature>
<dbReference type="PANTHER" id="PTHR46621">
    <property type="entry name" value="SNRNA-ACTIVATING PROTEIN COMPLEX SUBUNIT 4"/>
    <property type="match status" value="1"/>
</dbReference>
<evidence type="ECO:0000259" key="6">
    <source>
        <dbReference type="SMART" id="SM00717"/>
    </source>
</evidence>
<dbReference type="SUPFAM" id="SSF46689">
    <property type="entry name" value="Homeodomain-like"/>
    <property type="match status" value="3"/>
</dbReference>
<dbReference type="GO" id="GO:0019185">
    <property type="term" value="C:snRNA-activating protein complex"/>
    <property type="evidence" value="ECO:0007669"/>
    <property type="project" value="TreeGrafter"/>
</dbReference>
<feature type="compositionally biased region" description="Basic and acidic residues" evidence="5">
    <location>
        <begin position="841"/>
        <end position="850"/>
    </location>
</feature>
<evidence type="ECO:0000313" key="7">
    <source>
        <dbReference type="EMBL" id="CAI9786891.1"/>
    </source>
</evidence>
<proteinExistence type="predicted"/>
<accession>A0AAD2AII5</accession>
<feature type="domain" description="Myb-like" evidence="6">
    <location>
        <begin position="542"/>
        <end position="591"/>
    </location>
</feature>
<feature type="compositionally biased region" description="Basic residues" evidence="5">
    <location>
        <begin position="736"/>
        <end position="753"/>
    </location>
</feature>
<dbReference type="InterPro" id="IPR051575">
    <property type="entry name" value="Myb-like_DNA-bd"/>
</dbReference>
<dbReference type="GO" id="GO:0042795">
    <property type="term" value="P:snRNA transcription by RNA polymerase II"/>
    <property type="evidence" value="ECO:0007669"/>
    <property type="project" value="TreeGrafter"/>
</dbReference>
<organism evidence="7 8">
    <name type="scientific">Fraxinus pennsylvanica</name>
    <dbReference type="NCBI Taxonomy" id="56036"/>
    <lineage>
        <taxon>Eukaryota</taxon>
        <taxon>Viridiplantae</taxon>
        <taxon>Streptophyta</taxon>
        <taxon>Embryophyta</taxon>
        <taxon>Tracheophyta</taxon>
        <taxon>Spermatophyta</taxon>
        <taxon>Magnoliopsida</taxon>
        <taxon>eudicotyledons</taxon>
        <taxon>Gunneridae</taxon>
        <taxon>Pentapetalae</taxon>
        <taxon>asterids</taxon>
        <taxon>lamiids</taxon>
        <taxon>Lamiales</taxon>
        <taxon>Oleaceae</taxon>
        <taxon>Oleeae</taxon>
        <taxon>Fraxinus</taxon>
    </lineage>
</organism>
<dbReference type="SMART" id="SM00717">
    <property type="entry name" value="SANT"/>
    <property type="match status" value="5"/>
</dbReference>
<keyword evidence="8" id="KW-1185">Reference proteome</keyword>
<sequence length="1055" mass="119774">MPSLDDQLLNSDSDDGFNEDMEALKRAFQLTGTNPDDHKGSLSKASHSAGGGDVLLESDSDDDDREDDIELVRNIQKRFSDSIEAEQPLTLKPLLTLPPLGLDSDDGDDGDFETLRAIQRRFMAYDDGALKESVENVLYIPEQVGATVIDSEKETSNNLIDKRTNAQEGFSNCVDTKEAAAQLTEACDDESVVGARPSNLIEWNGPRSNDVVGLPVKNSDFPSSALAFVDAIKKNRSCQKLIRSKLGEIEARIEEIKRLKDRVKILKDFQVACRKRTGRAFSQKKDARVQLISVPKLRGNTKFNEKKISATYKGPPENLHVAKYKEALTNFPVSVNRENWSKKERENLMKGVKQQFQKMLLQQSIDLLSDGDVSSGDSNNVDSIVASIKDLDITPEIMRSFLPKVNWEQLAFMYVPCHTGVECQARWLNFEDPLINGHPWTTMEDKNLLHNIQQKGLSNWIDIAVSLGTNRTPFQCLARYQRSLNASILKREWTEEEDNQLRAAVENFGESNWQQVASLIEGRTGTQCSNRWMKTLHPTRKKVGRWTEDEDKRLKVAVTFFGPKTWKKVAQFVSGRTQAQCRERWVNCLDPSLNLAAWTEEEDSKLEAAILEHGYYWSKVAACVPPRTDNQCRRRWKVLFPHEVPQLQAARKIQRVALISNFVDRESERPALGPNDFVPLPNCITESKKVDPPSRKRRRSRRGKNCTEKNASGEISPEEVTRLTNGDEIENVHGRPFPRKKRSKRFHSVKGKRWMSQPSEDFEGSNPTEEDPSPLTDPNILMITMGDELVDVGGEDAIEINKTSKLRPRRRCNESHEEVPETLSTVHTIVEDANLLKTKKITNDKSKGTDDANGDGSEKRNKHFRSNFCTEVTGDDEDLLVSSGRDNELRHVENSEMQSEECLVQGKCSTPVIMESGNYMTSSFRSQEKLKRSKDKRAPSDKLSKTVEYEAALASFPVQSGSEEKHFSSTKMDESLRKQDQIFEVQNSSNGPGLLYTYQRKRRRARDETCSRQILEVEIRDETCPNKTVELEAEDDMLLAVFYNERRKMRRVAAT</sequence>